<dbReference type="Pfam" id="PF06114">
    <property type="entry name" value="Peptidase_M78"/>
    <property type="match status" value="1"/>
</dbReference>
<evidence type="ECO:0000313" key="2">
    <source>
        <dbReference type="EMBL" id="ADZ82514.1"/>
    </source>
</evidence>
<reference evidence="2 3" key="1">
    <citation type="journal article" date="2011" name="J. Bacteriol.">
        <title>Complete genome sequence of the cellulose-degrading bacterium Cellulosilyticum lentocellum.</title>
        <authorList>
            <consortium name="US DOE Joint Genome Institute"/>
            <person name="Miller D.A."/>
            <person name="Suen G."/>
            <person name="Bruce D."/>
            <person name="Copeland A."/>
            <person name="Cheng J.F."/>
            <person name="Detter C."/>
            <person name="Goodwin L.A."/>
            <person name="Han C.S."/>
            <person name="Hauser L.J."/>
            <person name="Land M.L."/>
            <person name="Lapidus A."/>
            <person name="Lucas S."/>
            <person name="Meincke L."/>
            <person name="Pitluck S."/>
            <person name="Tapia R."/>
            <person name="Teshima H."/>
            <person name="Woyke T."/>
            <person name="Fox B.G."/>
            <person name="Angert E.R."/>
            <person name="Currie C.R."/>
        </authorList>
    </citation>
    <scope>NUCLEOTIDE SEQUENCE [LARGE SCALE GENOMIC DNA]</scope>
    <source>
        <strain evidence="3">ATCC 49066 / DSM 5427 / NCIMB 11756 / RHM5</strain>
    </source>
</reference>
<dbReference type="HOGENOM" id="CLU_1388144_0_0_9"/>
<evidence type="ECO:0000259" key="1">
    <source>
        <dbReference type="Pfam" id="PF06114"/>
    </source>
</evidence>
<name>F2JPG6_CELLD</name>
<sequence length="217" mass="25658">MNKSNKPNFKLCEKLATKLLAMQNIDSSKIDIMNLNYDKTIIFDTIQNYAKLTFTPIEKFINPNTQLLSEGCCVPIKENGNEIYLILYNDKSQSDEHLNWTLAHEIGHIYMGHKYDSEIQEIEAHFFAAQLLMPEYVIYKMSTLGTVNVDDIYTMFNVSLQAAQKRLNTYRKKHYINKTYNDEKIWQMMERDIRNHYLYANSSDEFRRFLNIPIIDI</sequence>
<dbReference type="Proteomes" id="UP000008467">
    <property type="component" value="Chromosome"/>
</dbReference>
<dbReference type="AlphaFoldDB" id="F2JPG6"/>
<dbReference type="EMBL" id="CP002582">
    <property type="protein sequence ID" value="ADZ82514.1"/>
    <property type="molecule type" value="Genomic_DNA"/>
</dbReference>
<organism evidence="2 3">
    <name type="scientific">Cellulosilyticum lentocellum (strain ATCC 49066 / DSM 5427 / NCIMB 11756 / RHM5)</name>
    <name type="common">Clostridium lentocellum</name>
    <dbReference type="NCBI Taxonomy" id="642492"/>
    <lineage>
        <taxon>Bacteria</taxon>
        <taxon>Bacillati</taxon>
        <taxon>Bacillota</taxon>
        <taxon>Clostridia</taxon>
        <taxon>Lachnospirales</taxon>
        <taxon>Cellulosilyticaceae</taxon>
        <taxon>Cellulosilyticum</taxon>
    </lineage>
</organism>
<dbReference type="STRING" id="642492.Clole_0781"/>
<dbReference type="eggNOG" id="COG2856">
    <property type="taxonomic scope" value="Bacteria"/>
</dbReference>
<dbReference type="InterPro" id="IPR010359">
    <property type="entry name" value="IrrE_HExxH"/>
</dbReference>
<gene>
    <name evidence="2" type="ordered locus">Clole_0781</name>
</gene>
<dbReference type="Gene3D" id="1.10.10.2910">
    <property type="match status" value="1"/>
</dbReference>
<dbReference type="KEGG" id="cle:Clole_0781"/>
<feature type="domain" description="IrrE N-terminal-like" evidence="1">
    <location>
        <begin position="83"/>
        <end position="168"/>
    </location>
</feature>
<protein>
    <recommendedName>
        <fullName evidence="1">IrrE N-terminal-like domain-containing protein</fullName>
    </recommendedName>
</protein>
<dbReference type="RefSeq" id="WP_013655815.1">
    <property type="nucleotide sequence ID" value="NC_015275.1"/>
</dbReference>
<evidence type="ECO:0000313" key="3">
    <source>
        <dbReference type="Proteomes" id="UP000008467"/>
    </source>
</evidence>
<accession>F2JPG6</accession>
<proteinExistence type="predicted"/>
<keyword evidence="3" id="KW-1185">Reference proteome</keyword>